<sequence length="183" mass="20128">MKYDKATALHSLAQWESVGVEDSVKYETYGHFVTEKVKGYGVALFLCCSNSYCMAANSNGRGFVSFGRRFFNQIWSGSFRDPTKVPSPPISAFRRGAHISVYDKNVDDQVRPSVVPDDVIQPQSDKYWGPHPQTGVFGPTAEDKAGTGGERGHHSPPANGGDSVLEQKAWFRPDEDVAKPDLS</sequence>
<reference evidence="2 3" key="1">
    <citation type="submission" date="2020-04" db="EMBL/GenBank/DDBJ databases">
        <title>Plant Genome Project.</title>
        <authorList>
            <person name="Zhang R.-G."/>
        </authorList>
    </citation>
    <scope>NUCLEOTIDE SEQUENCE [LARGE SCALE GENOMIC DNA]</scope>
    <source>
        <strain evidence="2">YNK0</strain>
        <tissue evidence="2">Leaf</tissue>
    </source>
</reference>
<accession>A0A834YFI0</accession>
<dbReference type="PANTHER" id="PTHR35122">
    <property type="entry name" value="OSJNBA0093F12.14 PROTEIN"/>
    <property type="match status" value="1"/>
</dbReference>
<keyword evidence="3" id="KW-1185">Reference proteome</keyword>
<evidence type="ECO:0000313" key="2">
    <source>
        <dbReference type="EMBL" id="KAF8380778.1"/>
    </source>
</evidence>
<evidence type="ECO:0000256" key="1">
    <source>
        <dbReference type="SAM" id="MobiDB-lite"/>
    </source>
</evidence>
<proteinExistence type="predicted"/>
<name>A0A834YFI0_TETSI</name>
<dbReference type="PANTHER" id="PTHR35122:SF2">
    <property type="entry name" value="OS04G0598000 PROTEIN"/>
    <property type="match status" value="1"/>
</dbReference>
<comment type="caution">
    <text evidence="2">The sequence shown here is derived from an EMBL/GenBank/DDBJ whole genome shotgun (WGS) entry which is preliminary data.</text>
</comment>
<feature type="region of interest" description="Disordered" evidence="1">
    <location>
        <begin position="119"/>
        <end position="183"/>
    </location>
</feature>
<gene>
    <name evidence="2" type="ORF">HHK36_028272</name>
</gene>
<dbReference type="Pfam" id="PF22272">
    <property type="entry name" value="LEA_3b"/>
    <property type="match status" value="1"/>
</dbReference>
<feature type="compositionally biased region" description="Basic and acidic residues" evidence="1">
    <location>
        <begin position="169"/>
        <end position="183"/>
    </location>
</feature>
<dbReference type="Proteomes" id="UP000655225">
    <property type="component" value="Unassembled WGS sequence"/>
</dbReference>
<feature type="compositionally biased region" description="Basic and acidic residues" evidence="1">
    <location>
        <begin position="141"/>
        <end position="153"/>
    </location>
</feature>
<dbReference type="OMA" id="AICMAAN"/>
<protein>
    <submittedName>
        <fullName evidence="2">Uncharacterized protein</fullName>
    </submittedName>
</protein>
<dbReference type="EMBL" id="JABCRI010000021">
    <property type="protein sequence ID" value="KAF8380778.1"/>
    <property type="molecule type" value="Genomic_DNA"/>
</dbReference>
<dbReference type="InterPro" id="IPR039291">
    <property type="entry name" value="At5g17165-like"/>
</dbReference>
<dbReference type="AlphaFoldDB" id="A0A834YFI0"/>
<evidence type="ECO:0000313" key="3">
    <source>
        <dbReference type="Proteomes" id="UP000655225"/>
    </source>
</evidence>
<dbReference type="OrthoDB" id="606645at2759"/>
<organism evidence="2 3">
    <name type="scientific">Tetracentron sinense</name>
    <name type="common">Spur-leaf</name>
    <dbReference type="NCBI Taxonomy" id="13715"/>
    <lineage>
        <taxon>Eukaryota</taxon>
        <taxon>Viridiplantae</taxon>
        <taxon>Streptophyta</taxon>
        <taxon>Embryophyta</taxon>
        <taxon>Tracheophyta</taxon>
        <taxon>Spermatophyta</taxon>
        <taxon>Magnoliopsida</taxon>
        <taxon>Trochodendrales</taxon>
        <taxon>Trochodendraceae</taxon>
        <taxon>Tetracentron</taxon>
    </lineage>
</organism>